<keyword evidence="2" id="KW-1185">Reference proteome</keyword>
<name>A0AAV8RYC1_ENSVE</name>
<sequence length="140" mass="15080">MPAAGIALAPGLCKSALGDGTPTRNACCRHCARAWIMQICTWRRDAHSQCLLQKRSRLNSANLHLVTGRPLAMPACSSARALNLHLKSALVADICTWRRDGHSQCLLQKRSRLKSANLHCATAAAALLIWGDGHSLASAF</sequence>
<organism evidence="1 2">
    <name type="scientific">Ensete ventricosum</name>
    <name type="common">Abyssinian banana</name>
    <name type="synonym">Musa ensete</name>
    <dbReference type="NCBI Taxonomy" id="4639"/>
    <lineage>
        <taxon>Eukaryota</taxon>
        <taxon>Viridiplantae</taxon>
        <taxon>Streptophyta</taxon>
        <taxon>Embryophyta</taxon>
        <taxon>Tracheophyta</taxon>
        <taxon>Spermatophyta</taxon>
        <taxon>Magnoliopsida</taxon>
        <taxon>Liliopsida</taxon>
        <taxon>Zingiberales</taxon>
        <taxon>Musaceae</taxon>
        <taxon>Ensete</taxon>
    </lineage>
</organism>
<accession>A0AAV8RYC1</accession>
<protein>
    <submittedName>
        <fullName evidence="1">Uncharacterized protein</fullName>
    </submittedName>
</protein>
<reference evidence="1 2" key="1">
    <citation type="submission" date="2022-12" db="EMBL/GenBank/DDBJ databases">
        <title>Chromosome-scale assembly of the Ensete ventricosum genome.</title>
        <authorList>
            <person name="Dussert Y."/>
            <person name="Stocks J."/>
            <person name="Wendawek A."/>
            <person name="Woldeyes F."/>
            <person name="Nichols R.A."/>
            <person name="Borrell J.S."/>
        </authorList>
    </citation>
    <scope>NUCLEOTIDE SEQUENCE [LARGE SCALE GENOMIC DNA]</scope>
    <source>
        <strain evidence="2">cv. Maze</strain>
        <tissue evidence="1">Seeds</tissue>
    </source>
</reference>
<comment type="caution">
    <text evidence="1">The sequence shown here is derived from an EMBL/GenBank/DDBJ whole genome shotgun (WGS) entry which is preliminary data.</text>
</comment>
<evidence type="ECO:0000313" key="2">
    <source>
        <dbReference type="Proteomes" id="UP001222027"/>
    </source>
</evidence>
<dbReference type="Proteomes" id="UP001222027">
    <property type="component" value="Unassembled WGS sequence"/>
</dbReference>
<evidence type="ECO:0000313" key="1">
    <source>
        <dbReference type="EMBL" id="KAJ8512121.1"/>
    </source>
</evidence>
<dbReference type="AlphaFoldDB" id="A0AAV8RYC1"/>
<dbReference type="EMBL" id="JAQQAF010000001">
    <property type="protein sequence ID" value="KAJ8512121.1"/>
    <property type="molecule type" value="Genomic_DNA"/>
</dbReference>
<proteinExistence type="predicted"/>
<gene>
    <name evidence="1" type="ORF">OPV22_002555</name>
</gene>